<keyword evidence="3" id="KW-1185">Reference proteome</keyword>
<name>A0ABZ2RKT8_ECTME</name>
<reference evidence="2 3" key="1">
    <citation type="submission" date="2024-03" db="EMBL/GenBank/DDBJ databases">
        <title>Complete genome of BD2.</title>
        <authorList>
            <person name="Cao G."/>
        </authorList>
    </citation>
    <scope>NUCLEOTIDE SEQUENCE [LARGE SCALE GENOMIC DNA]</scope>
    <source>
        <strain evidence="2 3">BD2</strain>
    </source>
</reference>
<proteinExistence type="predicted"/>
<gene>
    <name evidence="2" type="ORF">WG219_01695</name>
</gene>
<dbReference type="Proteomes" id="UP001476583">
    <property type="component" value="Chromosome"/>
</dbReference>
<sequence length="145" mass="16378">MSGSSPEDDGYSTPDLPPRPRPWVRVIASLGIFAFLVGLMLGRLMQPEPQWLRDVSVTDQGLALWFDEEPKPVVASTGGVFIMRIESFGKERNGQLQIAGHAANWRIERERRDLLLRVVAARPLQGTWRAQEADGRWRLEISLSQ</sequence>
<keyword evidence="1" id="KW-0472">Membrane</keyword>
<evidence type="ECO:0000256" key="1">
    <source>
        <dbReference type="SAM" id="Phobius"/>
    </source>
</evidence>
<dbReference type="EMBL" id="CP148074">
    <property type="protein sequence ID" value="WXL26225.1"/>
    <property type="molecule type" value="Genomic_DNA"/>
</dbReference>
<protein>
    <submittedName>
        <fullName evidence="2">Uncharacterized protein</fullName>
    </submittedName>
</protein>
<keyword evidence="1" id="KW-0812">Transmembrane</keyword>
<keyword evidence="1" id="KW-1133">Transmembrane helix</keyword>
<feature type="transmembrane region" description="Helical" evidence="1">
    <location>
        <begin position="23"/>
        <end position="44"/>
    </location>
</feature>
<accession>A0ABZ2RKT8</accession>
<evidence type="ECO:0000313" key="3">
    <source>
        <dbReference type="Proteomes" id="UP001476583"/>
    </source>
</evidence>
<organism evidence="2 3">
    <name type="scientific">Ectopseudomonas mendocina</name>
    <name type="common">Pseudomonas mendocina</name>
    <dbReference type="NCBI Taxonomy" id="300"/>
    <lineage>
        <taxon>Bacteria</taxon>
        <taxon>Pseudomonadati</taxon>
        <taxon>Pseudomonadota</taxon>
        <taxon>Gammaproteobacteria</taxon>
        <taxon>Pseudomonadales</taxon>
        <taxon>Pseudomonadaceae</taxon>
        <taxon>Ectopseudomonas</taxon>
    </lineage>
</organism>
<evidence type="ECO:0000313" key="2">
    <source>
        <dbReference type="EMBL" id="WXL26225.1"/>
    </source>
</evidence>